<dbReference type="Gene3D" id="1.10.510.10">
    <property type="entry name" value="Transferase(Phosphotransferase) domain 1"/>
    <property type="match status" value="1"/>
</dbReference>
<keyword evidence="12" id="KW-1185">Reference proteome</keyword>
<sequence length="500" mass="52541">MIANRYSLEREIGRGGMGAVWLGRDELLGRAVAIKRVGRAPGLDDDHAADLKRAEREARIAASLNHRHVVAVFDLVEEHEEQWLVMEYVEGRSLSQTVRDDGPLDVDRAGAILADAAGALATAHASGIVHRDVKPSNILLTAAGEAKLLDFGIARAQGDLTLTQTGLVSGSPAYLAPEVASGAPATTASDVWSLGATLFHLLSGHPPYDVGDNIVGGLYRIVHEEPPVLDDAGWLAPLLAATMVRDPDRRWSMAHVTSYLQAGPRETPAVDQDRTRPVAAVPPVDATQVTTPVPDPAAWSAVTPPAVEPPAVEPPAVEPGASTAGTDPAPERTRRRGPLLALAALVALLLAAIVFFLLLPDDQQAPPAADPAPSATSDPSPPSESADPSDEPSPAAPTAAGMRSFVSGYLQTAASDPDAGFAMLTPSFQQESGGLSGYTGFWGQVTSVQQPEFSEVDPESLTVGYTYTYRTANGGEFVDDVGLQLAYDPATDRYLIADEA</sequence>
<evidence type="ECO:0000256" key="8">
    <source>
        <dbReference type="SAM" id="MobiDB-lite"/>
    </source>
</evidence>
<dbReference type="InterPro" id="IPR008271">
    <property type="entry name" value="Ser/Thr_kinase_AS"/>
</dbReference>
<feature type="domain" description="Protein kinase" evidence="10">
    <location>
        <begin position="6"/>
        <end position="260"/>
    </location>
</feature>
<evidence type="ECO:0000256" key="9">
    <source>
        <dbReference type="SAM" id="Phobius"/>
    </source>
</evidence>
<keyword evidence="2" id="KW-0723">Serine/threonine-protein kinase</keyword>
<feature type="region of interest" description="Disordered" evidence="8">
    <location>
        <begin position="280"/>
        <end position="333"/>
    </location>
</feature>
<organism evidence="11 12">
    <name type="scientific">Nocardioides aquaticus</name>
    <dbReference type="NCBI Taxonomy" id="160826"/>
    <lineage>
        <taxon>Bacteria</taxon>
        <taxon>Bacillati</taxon>
        <taxon>Actinomycetota</taxon>
        <taxon>Actinomycetes</taxon>
        <taxon>Propionibacteriales</taxon>
        <taxon>Nocardioidaceae</taxon>
        <taxon>Nocardioides</taxon>
    </lineage>
</organism>
<dbReference type="RefSeq" id="WP_214059075.1">
    <property type="nucleotide sequence ID" value="NZ_BAAAHS010000102.1"/>
</dbReference>
<evidence type="ECO:0000256" key="4">
    <source>
        <dbReference type="ARBA" id="ARBA00022741"/>
    </source>
</evidence>
<accession>A0ABX8EID0</accession>
<keyword evidence="4 7" id="KW-0547">Nucleotide-binding</keyword>
<dbReference type="Gene3D" id="3.30.200.20">
    <property type="entry name" value="Phosphorylase Kinase, domain 1"/>
    <property type="match status" value="1"/>
</dbReference>
<feature type="region of interest" description="Disordered" evidence="8">
    <location>
        <begin position="365"/>
        <end position="400"/>
    </location>
</feature>
<evidence type="ECO:0000256" key="3">
    <source>
        <dbReference type="ARBA" id="ARBA00022679"/>
    </source>
</evidence>
<dbReference type="InterPro" id="IPR011009">
    <property type="entry name" value="Kinase-like_dom_sf"/>
</dbReference>
<dbReference type="PROSITE" id="PS50011">
    <property type="entry name" value="PROTEIN_KINASE_DOM"/>
    <property type="match status" value="1"/>
</dbReference>
<dbReference type="InterPro" id="IPR000719">
    <property type="entry name" value="Prot_kinase_dom"/>
</dbReference>
<dbReference type="GO" id="GO:0004674">
    <property type="term" value="F:protein serine/threonine kinase activity"/>
    <property type="evidence" value="ECO:0007669"/>
    <property type="project" value="UniProtKB-EC"/>
</dbReference>
<proteinExistence type="predicted"/>
<evidence type="ECO:0000256" key="5">
    <source>
        <dbReference type="ARBA" id="ARBA00022777"/>
    </source>
</evidence>
<keyword evidence="3 11" id="KW-0808">Transferase</keyword>
<dbReference type="SMART" id="SM00220">
    <property type="entry name" value="S_TKc"/>
    <property type="match status" value="1"/>
</dbReference>
<keyword evidence="9" id="KW-0472">Membrane</keyword>
<evidence type="ECO:0000256" key="2">
    <source>
        <dbReference type="ARBA" id="ARBA00022527"/>
    </source>
</evidence>
<evidence type="ECO:0000256" key="1">
    <source>
        <dbReference type="ARBA" id="ARBA00012513"/>
    </source>
</evidence>
<dbReference type="EC" id="2.7.11.1" evidence="1"/>
<evidence type="ECO:0000256" key="7">
    <source>
        <dbReference type="PROSITE-ProRule" id="PRU10141"/>
    </source>
</evidence>
<dbReference type="InterPro" id="IPR017441">
    <property type="entry name" value="Protein_kinase_ATP_BS"/>
</dbReference>
<dbReference type="Pfam" id="PF00069">
    <property type="entry name" value="Pkinase"/>
    <property type="match status" value="1"/>
</dbReference>
<evidence type="ECO:0000259" key="10">
    <source>
        <dbReference type="PROSITE" id="PS50011"/>
    </source>
</evidence>
<feature type="compositionally biased region" description="Pro residues" evidence="8">
    <location>
        <begin position="306"/>
        <end position="317"/>
    </location>
</feature>
<dbReference type="PANTHER" id="PTHR43289">
    <property type="entry name" value="MITOGEN-ACTIVATED PROTEIN KINASE KINASE KINASE 20-RELATED"/>
    <property type="match status" value="1"/>
</dbReference>
<reference evidence="11 12" key="1">
    <citation type="submission" date="2021-05" db="EMBL/GenBank/DDBJ databases">
        <title>Complete genome of Nocardioides aquaticus KCTC 9944T isolated from meromictic and hypersaline Ekho Lake, Antarctica.</title>
        <authorList>
            <person name="Hwang K."/>
            <person name="Kim K.M."/>
            <person name="Choe H."/>
        </authorList>
    </citation>
    <scope>NUCLEOTIDE SEQUENCE [LARGE SCALE GENOMIC DNA]</scope>
    <source>
        <strain evidence="11 12">KCTC 9944</strain>
    </source>
</reference>
<evidence type="ECO:0000313" key="12">
    <source>
        <dbReference type="Proteomes" id="UP000679307"/>
    </source>
</evidence>
<gene>
    <name evidence="11" type="primary">stkP_1</name>
    <name evidence="11" type="ORF">ENKNEFLB_02041</name>
</gene>
<dbReference type="EMBL" id="CP075371">
    <property type="protein sequence ID" value="QVT79655.1"/>
    <property type="molecule type" value="Genomic_DNA"/>
</dbReference>
<dbReference type="SUPFAM" id="SSF56112">
    <property type="entry name" value="Protein kinase-like (PK-like)"/>
    <property type="match status" value="1"/>
</dbReference>
<evidence type="ECO:0000256" key="6">
    <source>
        <dbReference type="ARBA" id="ARBA00022840"/>
    </source>
</evidence>
<keyword evidence="6 7" id="KW-0067">ATP-binding</keyword>
<keyword evidence="9" id="KW-1133">Transmembrane helix</keyword>
<dbReference type="CDD" id="cd14014">
    <property type="entry name" value="STKc_PknB_like"/>
    <property type="match status" value="1"/>
</dbReference>
<dbReference type="PANTHER" id="PTHR43289:SF6">
    <property type="entry name" value="SERINE_THREONINE-PROTEIN KINASE NEKL-3"/>
    <property type="match status" value="1"/>
</dbReference>
<dbReference type="Proteomes" id="UP000679307">
    <property type="component" value="Chromosome"/>
</dbReference>
<dbReference type="PROSITE" id="PS00108">
    <property type="entry name" value="PROTEIN_KINASE_ST"/>
    <property type="match status" value="1"/>
</dbReference>
<keyword evidence="9" id="KW-0812">Transmembrane</keyword>
<feature type="transmembrane region" description="Helical" evidence="9">
    <location>
        <begin position="339"/>
        <end position="359"/>
    </location>
</feature>
<feature type="binding site" evidence="7">
    <location>
        <position position="35"/>
    </location>
    <ligand>
        <name>ATP</name>
        <dbReference type="ChEBI" id="CHEBI:30616"/>
    </ligand>
</feature>
<protein>
    <recommendedName>
        <fullName evidence="1">non-specific serine/threonine protein kinase</fullName>
        <ecNumber evidence="1">2.7.11.1</ecNumber>
    </recommendedName>
</protein>
<keyword evidence="5 11" id="KW-0418">Kinase</keyword>
<dbReference type="PROSITE" id="PS00107">
    <property type="entry name" value="PROTEIN_KINASE_ATP"/>
    <property type="match status" value="1"/>
</dbReference>
<name>A0ABX8EID0_9ACTN</name>
<evidence type="ECO:0000313" key="11">
    <source>
        <dbReference type="EMBL" id="QVT79655.1"/>
    </source>
</evidence>